<name>A0AAV0FWC3_9ASTE</name>
<comment type="caution">
    <text evidence="1">The sequence shown here is derived from an EMBL/GenBank/DDBJ whole genome shotgun (WGS) entry which is preliminary data.</text>
</comment>
<keyword evidence="2" id="KW-1185">Reference proteome</keyword>
<organism evidence="1 2">
    <name type="scientific">Cuscuta epithymum</name>
    <dbReference type="NCBI Taxonomy" id="186058"/>
    <lineage>
        <taxon>Eukaryota</taxon>
        <taxon>Viridiplantae</taxon>
        <taxon>Streptophyta</taxon>
        <taxon>Embryophyta</taxon>
        <taxon>Tracheophyta</taxon>
        <taxon>Spermatophyta</taxon>
        <taxon>Magnoliopsida</taxon>
        <taxon>eudicotyledons</taxon>
        <taxon>Gunneridae</taxon>
        <taxon>Pentapetalae</taxon>
        <taxon>asterids</taxon>
        <taxon>lamiids</taxon>
        <taxon>Solanales</taxon>
        <taxon>Convolvulaceae</taxon>
        <taxon>Cuscuteae</taxon>
        <taxon>Cuscuta</taxon>
        <taxon>Cuscuta subgen. Cuscuta</taxon>
    </lineage>
</organism>
<accession>A0AAV0FWC3</accession>
<gene>
    <name evidence="1" type="ORF">CEPIT_LOCUS37736</name>
</gene>
<evidence type="ECO:0000313" key="2">
    <source>
        <dbReference type="Proteomes" id="UP001152523"/>
    </source>
</evidence>
<dbReference type="AlphaFoldDB" id="A0AAV0FWC3"/>
<dbReference type="EMBL" id="CAMAPF010001018">
    <property type="protein sequence ID" value="CAH9139634.1"/>
    <property type="molecule type" value="Genomic_DNA"/>
</dbReference>
<protein>
    <submittedName>
        <fullName evidence="1">Uncharacterized protein</fullName>
    </submittedName>
</protein>
<reference evidence="1" key="1">
    <citation type="submission" date="2022-07" db="EMBL/GenBank/DDBJ databases">
        <authorList>
            <person name="Macas J."/>
            <person name="Novak P."/>
            <person name="Neumann P."/>
        </authorList>
    </citation>
    <scope>NUCLEOTIDE SEQUENCE</scope>
</reference>
<evidence type="ECO:0000313" key="1">
    <source>
        <dbReference type="EMBL" id="CAH9139634.1"/>
    </source>
</evidence>
<sequence>MEWIMAELRIIQRSTGVTVINGDRALLAESTGRGEFIREGNWEIGDGGVREAIEEGRRGATIRVGGGGGLGGVGGEAGPGEEEVGLELGHTALEGGDGANAAVDGVGEADLGLVDEGIDGVLALLLRDLVENFGDVASAEDLVDLGEFLRVVGAEVGGELAVGDALPLQQLAGGAGRA</sequence>
<proteinExistence type="predicted"/>
<dbReference type="Proteomes" id="UP001152523">
    <property type="component" value="Unassembled WGS sequence"/>
</dbReference>